<evidence type="ECO:0000259" key="1">
    <source>
        <dbReference type="Pfam" id="PF13751"/>
    </source>
</evidence>
<sequence length="128" mass="14619">MGNLTDNSIHKDHYDRMHEKLTQNKSYAKRMVRIRSKTVEPVIGTLVNFMNMKRVNTRGIKVSNKHVLIASLAYNLQKYLRFIVKKPDILAQAIALSEGEIYASLKSVSVFINNSILSVSNLRILCKN</sequence>
<evidence type="ECO:0000313" key="3">
    <source>
        <dbReference type="Proteomes" id="UP001236507"/>
    </source>
</evidence>
<gene>
    <name evidence="2" type="ORF">QM524_25765</name>
</gene>
<proteinExistence type="predicted"/>
<name>A0ABT6YGC9_9BACT</name>
<accession>A0ABT6YGC9</accession>
<reference evidence="2 3" key="1">
    <citation type="submission" date="2023-05" db="EMBL/GenBank/DDBJ databases">
        <title>Novel species of genus Flectobacillus isolated from stream in China.</title>
        <authorList>
            <person name="Lu H."/>
        </authorList>
    </citation>
    <scope>NUCLEOTIDE SEQUENCE [LARGE SCALE GENOMIC DNA]</scope>
    <source>
        <strain evidence="2 3">KCTC 42575</strain>
    </source>
</reference>
<keyword evidence="3" id="KW-1185">Reference proteome</keyword>
<dbReference type="RefSeq" id="WP_283346883.1">
    <property type="nucleotide sequence ID" value="NZ_JASHIF010000037.1"/>
</dbReference>
<dbReference type="Pfam" id="PF13751">
    <property type="entry name" value="DDE_Tnp_1_6"/>
    <property type="match status" value="1"/>
</dbReference>
<feature type="domain" description="Transposase DDE" evidence="1">
    <location>
        <begin position="13"/>
        <end position="79"/>
    </location>
</feature>
<evidence type="ECO:0000313" key="2">
    <source>
        <dbReference type="EMBL" id="MDI9862658.1"/>
    </source>
</evidence>
<dbReference type="Proteomes" id="UP001236507">
    <property type="component" value="Unassembled WGS sequence"/>
</dbReference>
<dbReference type="InterPro" id="IPR025668">
    <property type="entry name" value="Tnp_DDE_dom"/>
</dbReference>
<protein>
    <submittedName>
        <fullName evidence="2">Transposase</fullName>
    </submittedName>
</protein>
<dbReference type="EMBL" id="JASHIF010000037">
    <property type="protein sequence ID" value="MDI9862658.1"/>
    <property type="molecule type" value="Genomic_DNA"/>
</dbReference>
<comment type="caution">
    <text evidence="2">The sequence shown here is derived from an EMBL/GenBank/DDBJ whole genome shotgun (WGS) entry which is preliminary data.</text>
</comment>
<organism evidence="2 3">
    <name type="scientific">Flectobacillus roseus</name>
    <dbReference type="NCBI Taxonomy" id="502259"/>
    <lineage>
        <taxon>Bacteria</taxon>
        <taxon>Pseudomonadati</taxon>
        <taxon>Bacteroidota</taxon>
        <taxon>Cytophagia</taxon>
        <taxon>Cytophagales</taxon>
        <taxon>Flectobacillaceae</taxon>
        <taxon>Flectobacillus</taxon>
    </lineage>
</organism>